<sequence length="164" mass="18968">MMTILKRNNFSIVLATLFLLLSCDDVTDFNQYKSIGSEGWKANEKVVFEFDVKDTISKKNLFINIRNNNTYAYSNLYLITELVFPNETKVIDTLQYEMADKTGRFLGAGFTEIKENKLFYKEKKAFPISGKYIFNVRHAMRKNGDVNPIEFLQGIQDVGFSIEN</sequence>
<dbReference type="RefSeq" id="WP_105049954.1">
    <property type="nucleotide sequence ID" value="NZ_CP150661.1"/>
</dbReference>
<dbReference type="Proteomes" id="UP000247345">
    <property type="component" value="Unassembled WGS sequence"/>
</dbReference>
<dbReference type="PROSITE" id="PS51257">
    <property type="entry name" value="PROKAR_LIPOPROTEIN"/>
    <property type="match status" value="1"/>
</dbReference>
<keyword evidence="1" id="KW-0449">Lipoprotein</keyword>
<reference evidence="1 2" key="1">
    <citation type="submission" date="2016-12" db="EMBL/GenBank/DDBJ databases">
        <title>Trade-off between light-utilization and light-protection in marine flavobacteria.</title>
        <authorList>
            <person name="Kumagai Y."/>
            <person name="Yoshizawa S."/>
            <person name="Kogure K."/>
            <person name="Iwasaki W."/>
        </authorList>
    </citation>
    <scope>NUCLEOTIDE SEQUENCE [LARGE SCALE GENOMIC DNA]</scope>
    <source>
        <strain evidence="1 2">KCTC 12100</strain>
    </source>
</reference>
<proteinExistence type="predicted"/>
<keyword evidence="2" id="KW-1185">Reference proteome</keyword>
<dbReference type="EMBL" id="MSCK01000002">
    <property type="protein sequence ID" value="PQJ69020.1"/>
    <property type="molecule type" value="Genomic_DNA"/>
</dbReference>
<protein>
    <submittedName>
        <fullName evidence="1">Gliding motility lipoprotein GldH</fullName>
    </submittedName>
</protein>
<dbReference type="OrthoDB" id="982482at2"/>
<accession>A0A2P6C7Z4</accession>
<dbReference type="Pfam" id="PF14109">
    <property type="entry name" value="GldH_lipo"/>
    <property type="match status" value="1"/>
</dbReference>
<evidence type="ECO:0000313" key="1">
    <source>
        <dbReference type="EMBL" id="PQJ69020.1"/>
    </source>
</evidence>
<comment type="caution">
    <text evidence="1">The sequence shown here is derived from an EMBL/GenBank/DDBJ whole genome shotgun (WGS) entry which is preliminary data.</text>
</comment>
<dbReference type="AlphaFoldDB" id="A0A2P6C7Z4"/>
<dbReference type="NCBIfam" id="TIGR03511">
    <property type="entry name" value="GldH_lipo"/>
    <property type="match status" value="1"/>
</dbReference>
<dbReference type="InterPro" id="IPR020018">
    <property type="entry name" value="Motility-assoc_lipoprot_GldH"/>
</dbReference>
<organism evidence="1 2">
    <name type="scientific">Polaribacter butkevichii</name>
    <dbReference type="NCBI Taxonomy" id="218490"/>
    <lineage>
        <taxon>Bacteria</taxon>
        <taxon>Pseudomonadati</taxon>
        <taxon>Bacteroidota</taxon>
        <taxon>Flavobacteriia</taxon>
        <taxon>Flavobacteriales</taxon>
        <taxon>Flavobacteriaceae</taxon>
    </lineage>
</organism>
<gene>
    <name evidence="1" type="ORF">BTO14_13355</name>
</gene>
<evidence type="ECO:0000313" key="2">
    <source>
        <dbReference type="Proteomes" id="UP000247345"/>
    </source>
</evidence>
<name>A0A2P6C7Z4_9FLAO</name>